<feature type="compositionally biased region" description="Acidic residues" evidence="17">
    <location>
        <begin position="1348"/>
        <end position="1359"/>
    </location>
</feature>
<dbReference type="GO" id="GO:0140359">
    <property type="term" value="F:ABC-type transporter activity"/>
    <property type="evidence" value="ECO:0007669"/>
    <property type="project" value="InterPro"/>
</dbReference>
<dbReference type="PROSITE" id="PS50893">
    <property type="entry name" value="ABC_TRANSPORTER_2"/>
    <property type="match status" value="2"/>
</dbReference>
<comment type="similarity">
    <text evidence="5">Belongs to the ABC transporter superfamily. ABCC family. Conjugate transporter (TC 3.A.1.208) subfamily.</text>
</comment>
<evidence type="ECO:0000256" key="8">
    <source>
        <dbReference type="ARBA" id="ARBA00022703"/>
    </source>
</evidence>
<accession>A0A2T7NCR6</accession>
<dbReference type="InterPro" id="IPR011990">
    <property type="entry name" value="TPR-like_helical_dom_sf"/>
</dbReference>
<dbReference type="Pfam" id="PF00005">
    <property type="entry name" value="ABC_tran"/>
    <property type="match status" value="2"/>
</dbReference>
<dbReference type="CDD" id="cd18601">
    <property type="entry name" value="ABC_6TM_MRP4_D2_like"/>
    <property type="match status" value="1"/>
</dbReference>
<comment type="caution">
    <text evidence="21">The sequence shown here is derived from an EMBL/GenBank/DDBJ whole genome shotgun (WGS) entry which is preliminary data.</text>
</comment>
<evidence type="ECO:0000256" key="13">
    <source>
        <dbReference type="ARBA" id="ARBA00023128"/>
    </source>
</evidence>
<dbReference type="InterPro" id="IPR019734">
    <property type="entry name" value="TPR_rpt"/>
</dbReference>
<evidence type="ECO:0008006" key="23">
    <source>
        <dbReference type="Google" id="ProtNLM"/>
    </source>
</evidence>
<keyword evidence="16" id="KW-0802">TPR repeat</keyword>
<feature type="repeat" description="TPR" evidence="16">
    <location>
        <begin position="72"/>
        <end position="105"/>
    </location>
</feature>
<feature type="transmembrane region" description="Helical" evidence="18">
    <location>
        <begin position="758"/>
        <end position="780"/>
    </location>
</feature>
<feature type="domain" description="ABC transporter" evidence="19">
    <location>
        <begin position="401"/>
        <end position="624"/>
    </location>
</feature>
<evidence type="ECO:0000256" key="3">
    <source>
        <dbReference type="ARBA" id="ARBA00004572"/>
    </source>
</evidence>
<feature type="transmembrane region" description="Helical" evidence="18">
    <location>
        <begin position="693"/>
        <end position="711"/>
    </location>
</feature>
<feature type="transmembrane region" description="Helical" evidence="18">
    <location>
        <begin position="945"/>
        <end position="963"/>
    </location>
</feature>
<dbReference type="CDD" id="cd03250">
    <property type="entry name" value="ABCC_MRP_domain1"/>
    <property type="match status" value="1"/>
</dbReference>
<dbReference type="GO" id="GO:0016887">
    <property type="term" value="F:ATP hydrolysis activity"/>
    <property type="evidence" value="ECO:0007669"/>
    <property type="project" value="InterPro"/>
</dbReference>
<keyword evidence="9" id="KW-0547">Nucleotide-binding</keyword>
<dbReference type="OrthoDB" id="6500128at2759"/>
<dbReference type="PROSITE" id="PS50929">
    <property type="entry name" value="ABC_TM1F"/>
    <property type="match status" value="2"/>
</dbReference>
<name>A0A2T7NCR6_POMCA</name>
<dbReference type="Gene3D" id="1.20.1560.10">
    <property type="entry name" value="ABC transporter type 1, transmembrane domain"/>
    <property type="match status" value="2"/>
</dbReference>
<dbReference type="CDD" id="cd12212">
    <property type="entry name" value="Fis1"/>
    <property type="match status" value="1"/>
</dbReference>
<dbReference type="PANTHER" id="PTHR24223:SF456">
    <property type="entry name" value="MULTIDRUG RESISTANCE-ASSOCIATED PROTEIN LETHAL(2)03659"/>
    <property type="match status" value="1"/>
</dbReference>
<dbReference type="Proteomes" id="UP000245119">
    <property type="component" value="Linkage Group LG14"/>
</dbReference>
<feature type="domain" description="ABC transmembrane type-1" evidence="20">
    <location>
        <begin position="158"/>
        <end position="362"/>
    </location>
</feature>
<evidence type="ECO:0000256" key="14">
    <source>
        <dbReference type="ARBA" id="ARBA00023136"/>
    </source>
</evidence>
<dbReference type="InterPro" id="IPR047083">
    <property type="entry name" value="ABCC4_TMD2"/>
</dbReference>
<feature type="transmembrane region" description="Helical" evidence="18">
    <location>
        <begin position="123"/>
        <end position="144"/>
    </location>
</feature>
<keyword evidence="12 18" id="KW-1133">Transmembrane helix</keyword>
<dbReference type="PROSITE" id="PS00211">
    <property type="entry name" value="ABC_TRANSPORTER_1"/>
    <property type="match status" value="2"/>
</dbReference>
<sequence length="1473" mass="164956">MESVIEDNIDPGDLKKFELMYNDQYRRGHVAEKTQFDYAWCLIRSRYVEDMKRGVSLLDDLLRTAKDDMSKRDYLYYIAVGYTRLKDYERALKYVDAIRHIEPSNHQARQLHNYIKKKMEKDGLMGMAIVGGAALALGGLITATKYNTVAGHAMQIDAILRQALKLSNTALGETTTGQIVNLMSNDVNRFDQAVIFLHFLWIGPLQAIAVLIILWHELGPSVLAGFTVLLLLMPVQGTMGKLFSKLRRKTAIHTDERVKVMNEIIAGMRVIKMYCWEKPFGDLVKKLRSEEIRHIQSARYAQALILAPNFFSIKLVLLLTFLAYSLSGGGMTSEKVFVAIGIYQAIRVSITVFMPFAIQTIAEMQVCCGRLQKFLLLDEVDRPSLSQEQPPSRPVIEDCYVEIRDLRAKWDENCETPTLDHVSASVRAGELLAVIGPVGSGKSSLLMAVLGELPPSSGSINIVGKVAYVSQQAWIFSGSIRQNIIFGSKYDKARFDKAVKASALHKDLEIMPLGDSTLIGDRGVSLSGGQRARVSLARALYTEADIYLLDDPLSAVDSVVGRHIFDRCILRELRKKPRILVTHQLQYLQSANAILILDEGKAVGMGTYEELSNSGIDFAALLKASEEEEEEVPATPLAHGLPAALEAGSHMSLISIGSDFEPEPVQLPEEEQRQEGTVGLKIYVEYFKAGSGIIKFIVLVLINLVAQGTYITSDWWLSRWSNDEEIRMAALKQHNYYLSLGYNETNVTVPYIDSHRNIYIFTGIIGGVFIFGMMRALLFFKIAVDASQQLHNNMFTRILRAPISFFDTNPVGRILNRFAKDVGHMDDLLPITFFDFVQCFLLIIGIILVAGFVNPWVFIPTLPLVILFMWIRRYYLYTSRSIKRLEGICRSPVFTYLSASLQGLHTIRAFTMEDKCQQEFDAHQDLHSEAWFLFLSISRWLAVRLDWLCALFVTSVTFCSVLASGSLDAGLVGLSITYSMTLMGMFQWGVRQSAEVENQMISVERVLEYSQLPTEAPLESDKKPPDNWPNAGTIEANDMNLRYFPNSPDVLKNLTFRIREKEKIGIVGRTGAGKSSLITCLFRLVEPRGQLLIDGVDVCSLGLHDLRKNISIIPQDPVLFTGTLRRNLDPFFQHRDDQLWTALEEVQLKSAIEELTAGLETQVSEGGVNFSVGQRQLICLARAILRHNRILLIDEATANVDPITDSLIQETIRSKFRYCTVLTIAHRLHTVMDSDRVMVLSDGCIVQFEEPHLLLQRESGLFYSMVQQTGKADSEYLSTIAADAYFMRRGIPRSTKEVEMPLSHTVSQEVATKVKSPNKVAVINNIKLDAPIAFAESFHSLLNHASREDDDEEEEVDNTAEERKSIDASEEASTVTSGQNNSAESESDTRNNSSVSDFSQVDDEFMNKGDLVKAGSNDDILENSGIEITEDVDDTSQCLLPKMESGIGTDVNEAVWTAKITGTASPMMLVKLW</sequence>
<dbReference type="CDD" id="cd03244">
    <property type="entry name" value="ABCC_MRP_domain2"/>
    <property type="match status" value="1"/>
</dbReference>
<protein>
    <recommendedName>
        <fullName evidence="23">Multidrug resistance-associated protein 4</fullName>
    </recommendedName>
</protein>
<dbReference type="InterPro" id="IPR027417">
    <property type="entry name" value="P-loop_NTPase"/>
</dbReference>
<dbReference type="Gene3D" id="3.40.50.300">
    <property type="entry name" value="P-loop containing nucleotide triphosphate hydrolases"/>
    <property type="match status" value="2"/>
</dbReference>
<feature type="region of interest" description="Disordered" evidence="17">
    <location>
        <begin position="1345"/>
        <end position="1401"/>
    </location>
</feature>
<feature type="domain" description="ABC transporter" evidence="19">
    <location>
        <begin position="1034"/>
        <end position="1267"/>
    </location>
</feature>
<dbReference type="SUPFAM" id="SSF90123">
    <property type="entry name" value="ABC transporter transmembrane region"/>
    <property type="match status" value="2"/>
</dbReference>
<dbReference type="FunFam" id="1.25.40.10:FF:000147">
    <property type="entry name" value="Mitochondrial fission 1 protein"/>
    <property type="match status" value="1"/>
</dbReference>
<keyword evidence="6" id="KW-0813">Transport</keyword>
<keyword evidence="15" id="KW-0576">Peroxisome</keyword>
<dbReference type="SUPFAM" id="SSF52540">
    <property type="entry name" value="P-loop containing nucleoside triphosphate hydrolases"/>
    <property type="match status" value="2"/>
</dbReference>
<dbReference type="PROSITE" id="PS50005">
    <property type="entry name" value="TPR"/>
    <property type="match status" value="1"/>
</dbReference>
<evidence type="ECO:0000256" key="5">
    <source>
        <dbReference type="ARBA" id="ARBA00009726"/>
    </source>
</evidence>
<dbReference type="PANTHER" id="PTHR24223">
    <property type="entry name" value="ATP-BINDING CASSETTE SUB-FAMILY C"/>
    <property type="match status" value="1"/>
</dbReference>
<feature type="compositionally biased region" description="Polar residues" evidence="17">
    <location>
        <begin position="1371"/>
        <end position="1399"/>
    </location>
</feature>
<dbReference type="InterPro" id="IPR003439">
    <property type="entry name" value="ABC_transporter-like_ATP-bd"/>
</dbReference>
<dbReference type="InterPro" id="IPR028058">
    <property type="entry name" value="Fis1_TPR_N"/>
</dbReference>
<keyword evidence="10" id="KW-1000">Mitochondrion outer membrane</keyword>
<dbReference type="InterPro" id="IPR017871">
    <property type="entry name" value="ABC_transporter-like_CS"/>
</dbReference>
<keyword evidence="7 18" id="KW-0812">Transmembrane</keyword>
<keyword evidence="11" id="KW-0067">ATP-binding</keyword>
<dbReference type="SUPFAM" id="SSF48452">
    <property type="entry name" value="TPR-like"/>
    <property type="match status" value="1"/>
</dbReference>
<proteinExistence type="inferred from homology"/>
<evidence type="ECO:0000259" key="20">
    <source>
        <dbReference type="PROSITE" id="PS50929"/>
    </source>
</evidence>
<feature type="transmembrane region" description="Helical" evidence="18">
    <location>
        <begin position="303"/>
        <end position="324"/>
    </location>
</feature>
<dbReference type="GO" id="GO:0005778">
    <property type="term" value="C:peroxisomal membrane"/>
    <property type="evidence" value="ECO:0007669"/>
    <property type="project" value="UniProtKB-SubCell"/>
</dbReference>
<evidence type="ECO:0000256" key="12">
    <source>
        <dbReference type="ARBA" id="ARBA00022989"/>
    </source>
</evidence>
<dbReference type="Pfam" id="PF14852">
    <property type="entry name" value="Fis1_TPR_N"/>
    <property type="match status" value="1"/>
</dbReference>
<dbReference type="GO" id="GO:0006915">
    <property type="term" value="P:apoptotic process"/>
    <property type="evidence" value="ECO:0007669"/>
    <property type="project" value="UniProtKB-KW"/>
</dbReference>
<dbReference type="GO" id="GO:0005524">
    <property type="term" value="F:ATP binding"/>
    <property type="evidence" value="ECO:0007669"/>
    <property type="project" value="UniProtKB-KW"/>
</dbReference>
<evidence type="ECO:0000256" key="7">
    <source>
        <dbReference type="ARBA" id="ARBA00022692"/>
    </source>
</evidence>
<evidence type="ECO:0000256" key="10">
    <source>
        <dbReference type="ARBA" id="ARBA00022787"/>
    </source>
</evidence>
<evidence type="ECO:0000256" key="15">
    <source>
        <dbReference type="ARBA" id="ARBA00023140"/>
    </source>
</evidence>
<dbReference type="InterPro" id="IPR036640">
    <property type="entry name" value="ABC1_TM_sf"/>
</dbReference>
<organism evidence="21 22">
    <name type="scientific">Pomacea canaliculata</name>
    <name type="common">Golden apple snail</name>
    <dbReference type="NCBI Taxonomy" id="400727"/>
    <lineage>
        <taxon>Eukaryota</taxon>
        <taxon>Metazoa</taxon>
        <taxon>Spiralia</taxon>
        <taxon>Lophotrochozoa</taxon>
        <taxon>Mollusca</taxon>
        <taxon>Gastropoda</taxon>
        <taxon>Caenogastropoda</taxon>
        <taxon>Architaenioglossa</taxon>
        <taxon>Ampullarioidea</taxon>
        <taxon>Ampullariidae</taxon>
        <taxon>Pomacea</taxon>
    </lineage>
</organism>
<dbReference type="GO" id="GO:0005741">
    <property type="term" value="C:mitochondrial outer membrane"/>
    <property type="evidence" value="ECO:0007669"/>
    <property type="project" value="UniProtKB-SubCell"/>
</dbReference>
<evidence type="ECO:0000256" key="16">
    <source>
        <dbReference type="PROSITE-ProRule" id="PRU00339"/>
    </source>
</evidence>
<dbReference type="EMBL" id="PZQS01000014">
    <property type="protein sequence ID" value="PVD18961.1"/>
    <property type="molecule type" value="Genomic_DNA"/>
</dbReference>
<dbReference type="Gene3D" id="1.25.40.10">
    <property type="entry name" value="Tetratricopeptide repeat domain"/>
    <property type="match status" value="1"/>
</dbReference>
<feature type="transmembrane region" description="Helical" evidence="18">
    <location>
        <begin position="221"/>
        <end position="239"/>
    </location>
</feature>
<dbReference type="STRING" id="400727.A0A2T7NCR6"/>
<keyword evidence="13" id="KW-0496">Mitochondrion</keyword>
<reference evidence="21 22" key="1">
    <citation type="submission" date="2018-04" db="EMBL/GenBank/DDBJ databases">
        <title>The genome of golden apple snail Pomacea canaliculata provides insight into stress tolerance and invasive adaptation.</title>
        <authorList>
            <person name="Liu C."/>
            <person name="Liu B."/>
            <person name="Ren Y."/>
            <person name="Zhang Y."/>
            <person name="Wang H."/>
            <person name="Li S."/>
            <person name="Jiang F."/>
            <person name="Yin L."/>
            <person name="Zhang G."/>
            <person name="Qian W."/>
            <person name="Fan W."/>
        </authorList>
    </citation>
    <scope>NUCLEOTIDE SEQUENCE [LARGE SCALE GENOMIC DNA]</scope>
    <source>
        <strain evidence="21">SZHN2017</strain>
        <tissue evidence="21">Muscle</tissue>
    </source>
</reference>
<evidence type="ECO:0000256" key="2">
    <source>
        <dbReference type="ARBA" id="ARBA00004549"/>
    </source>
</evidence>
<feature type="domain" description="ABC transmembrane type-1" evidence="20">
    <location>
        <begin position="697"/>
        <end position="998"/>
    </location>
</feature>
<keyword evidence="8" id="KW-0053">Apoptosis</keyword>
<dbReference type="InterPro" id="IPR028061">
    <property type="entry name" value="Fis1_TPR_C"/>
</dbReference>
<evidence type="ECO:0000259" key="19">
    <source>
        <dbReference type="PROSITE" id="PS50893"/>
    </source>
</evidence>
<evidence type="ECO:0000256" key="17">
    <source>
        <dbReference type="SAM" id="MobiDB-lite"/>
    </source>
</evidence>
<dbReference type="Pfam" id="PF00664">
    <property type="entry name" value="ABC_membrane"/>
    <property type="match status" value="2"/>
</dbReference>
<dbReference type="InterPro" id="IPR050173">
    <property type="entry name" value="ABC_transporter_C-like"/>
</dbReference>
<dbReference type="FunFam" id="3.40.50.300:FF:000482">
    <property type="entry name" value="Multidrug resistance-associated protein member 4"/>
    <property type="match status" value="1"/>
</dbReference>
<evidence type="ECO:0000313" key="21">
    <source>
        <dbReference type="EMBL" id="PVD18961.1"/>
    </source>
</evidence>
<feature type="transmembrane region" description="Helical" evidence="18">
    <location>
        <begin position="828"/>
        <end position="850"/>
    </location>
</feature>
<dbReference type="Pfam" id="PF14853">
    <property type="entry name" value="Fis1_TPR_C"/>
    <property type="match status" value="1"/>
</dbReference>
<evidence type="ECO:0000256" key="18">
    <source>
        <dbReference type="SAM" id="Phobius"/>
    </source>
</evidence>
<dbReference type="InterPro" id="IPR033745">
    <property type="entry name" value="Fis1_cytosol"/>
</dbReference>
<feature type="transmembrane region" description="Helical" evidence="18">
    <location>
        <begin position="856"/>
        <end position="875"/>
    </location>
</feature>
<feature type="transmembrane region" description="Helical" evidence="18">
    <location>
        <begin position="336"/>
        <end position="356"/>
    </location>
</feature>
<dbReference type="FunFam" id="3.40.50.300:FF:000163">
    <property type="entry name" value="Multidrug resistance-associated protein member 4"/>
    <property type="match status" value="1"/>
</dbReference>
<comment type="subcellular location">
    <subcellularLocation>
        <location evidence="1">Membrane</location>
        <topology evidence="1">Multi-pass membrane protein</topology>
    </subcellularLocation>
    <subcellularLocation>
        <location evidence="3">Mitochondrion outer membrane</location>
        <topology evidence="3">Single-pass membrane protein</topology>
    </subcellularLocation>
    <subcellularLocation>
        <location evidence="2">Peroxisome membrane</location>
        <topology evidence="2">Single-pass membrane protein</topology>
    </subcellularLocation>
</comment>
<feature type="transmembrane region" description="Helical" evidence="18">
    <location>
        <begin position="193"/>
        <end position="215"/>
    </location>
</feature>
<evidence type="ECO:0000256" key="1">
    <source>
        <dbReference type="ARBA" id="ARBA00004141"/>
    </source>
</evidence>
<dbReference type="InterPro" id="IPR003593">
    <property type="entry name" value="AAA+_ATPase"/>
</dbReference>
<evidence type="ECO:0000313" key="22">
    <source>
        <dbReference type="Proteomes" id="UP000245119"/>
    </source>
</evidence>
<keyword evidence="14 18" id="KW-0472">Membrane</keyword>
<evidence type="ECO:0000256" key="4">
    <source>
        <dbReference type="ARBA" id="ARBA00008937"/>
    </source>
</evidence>
<evidence type="ECO:0000256" key="6">
    <source>
        <dbReference type="ARBA" id="ARBA00022448"/>
    </source>
</evidence>
<gene>
    <name evidence="21" type="ORF">C0Q70_21520</name>
</gene>
<keyword evidence="22" id="KW-1185">Reference proteome</keyword>
<dbReference type="InterPro" id="IPR011527">
    <property type="entry name" value="ABC1_TM_dom"/>
</dbReference>
<dbReference type="FunFam" id="1.20.1560.10:FF:000014">
    <property type="entry name" value="Multidrug resistance-associated protein member 4"/>
    <property type="match status" value="1"/>
</dbReference>
<dbReference type="SMART" id="SM00382">
    <property type="entry name" value="AAA"/>
    <property type="match status" value="2"/>
</dbReference>
<comment type="similarity">
    <text evidence="4">Belongs to the FIS1 family.</text>
</comment>
<evidence type="ECO:0000256" key="11">
    <source>
        <dbReference type="ARBA" id="ARBA00022840"/>
    </source>
</evidence>
<evidence type="ECO:0000256" key="9">
    <source>
        <dbReference type="ARBA" id="ARBA00022741"/>
    </source>
</evidence>